<dbReference type="PANTHER" id="PTHR31645">
    <property type="entry name" value="OLIGOPEPTIDE TRANSPORTER YGL114W-RELATED"/>
    <property type="match status" value="1"/>
</dbReference>
<evidence type="ECO:0000256" key="7">
    <source>
        <dbReference type="SAM" id="Phobius"/>
    </source>
</evidence>
<keyword evidence="3" id="KW-0813">Transport</keyword>
<evidence type="ECO:0000256" key="4">
    <source>
        <dbReference type="ARBA" id="ARBA00022692"/>
    </source>
</evidence>
<comment type="similarity">
    <text evidence="2">Belongs to the YSL (TC 2.A.67.2) family.</text>
</comment>
<dbReference type="Proteomes" id="UP000834106">
    <property type="component" value="Chromosome 12"/>
</dbReference>
<proteinExistence type="inferred from homology"/>
<dbReference type="InterPro" id="IPR045035">
    <property type="entry name" value="YSL-like"/>
</dbReference>
<dbReference type="GO" id="GO:0048316">
    <property type="term" value="P:seed development"/>
    <property type="evidence" value="ECO:0007669"/>
    <property type="project" value="TreeGrafter"/>
</dbReference>
<organism evidence="8 9">
    <name type="scientific">Fraxinus pennsylvanica</name>
    <dbReference type="NCBI Taxonomy" id="56036"/>
    <lineage>
        <taxon>Eukaryota</taxon>
        <taxon>Viridiplantae</taxon>
        <taxon>Streptophyta</taxon>
        <taxon>Embryophyta</taxon>
        <taxon>Tracheophyta</taxon>
        <taxon>Spermatophyta</taxon>
        <taxon>Magnoliopsida</taxon>
        <taxon>eudicotyledons</taxon>
        <taxon>Gunneridae</taxon>
        <taxon>Pentapetalae</taxon>
        <taxon>asterids</taxon>
        <taxon>lamiids</taxon>
        <taxon>Lamiales</taxon>
        <taxon>Oleaceae</taxon>
        <taxon>Oleeae</taxon>
        <taxon>Fraxinus</taxon>
    </lineage>
</organism>
<gene>
    <name evidence="8" type="ORF">FPE_LOCUS19303</name>
</gene>
<keyword evidence="6 7" id="KW-0472">Membrane</keyword>
<feature type="transmembrane region" description="Helical" evidence="7">
    <location>
        <begin position="28"/>
        <end position="50"/>
    </location>
</feature>
<keyword evidence="5 7" id="KW-1133">Transmembrane helix</keyword>
<dbReference type="GO" id="GO:0035673">
    <property type="term" value="F:oligopeptide transmembrane transporter activity"/>
    <property type="evidence" value="ECO:0007669"/>
    <property type="project" value="InterPro"/>
</dbReference>
<keyword evidence="9" id="KW-1185">Reference proteome</keyword>
<evidence type="ECO:0000256" key="2">
    <source>
        <dbReference type="ARBA" id="ARBA00010276"/>
    </source>
</evidence>
<dbReference type="GO" id="GO:0010039">
    <property type="term" value="P:response to iron ion"/>
    <property type="evidence" value="ECO:0007669"/>
    <property type="project" value="TreeGrafter"/>
</dbReference>
<dbReference type="InterPro" id="IPR004813">
    <property type="entry name" value="OPT"/>
</dbReference>
<evidence type="ECO:0000313" key="9">
    <source>
        <dbReference type="Proteomes" id="UP000834106"/>
    </source>
</evidence>
<keyword evidence="4 7" id="KW-0812">Transmembrane</keyword>
<evidence type="ECO:0000256" key="5">
    <source>
        <dbReference type="ARBA" id="ARBA00022989"/>
    </source>
</evidence>
<feature type="transmembrane region" description="Helical" evidence="7">
    <location>
        <begin position="100"/>
        <end position="118"/>
    </location>
</feature>
<dbReference type="PANTHER" id="PTHR31645:SF4">
    <property type="entry name" value="METAL-NICOTIANAMINE TRANSPORTER YSL3"/>
    <property type="match status" value="1"/>
</dbReference>
<comment type="subcellular location">
    <subcellularLocation>
        <location evidence="1">Membrane</location>
        <topology evidence="1">Multi-pass membrane protein</topology>
    </subcellularLocation>
</comment>
<reference evidence="8" key="1">
    <citation type="submission" date="2023-05" db="EMBL/GenBank/DDBJ databases">
        <authorList>
            <person name="Huff M."/>
        </authorList>
    </citation>
    <scope>NUCLEOTIDE SEQUENCE</scope>
</reference>
<feature type="transmembrane region" description="Helical" evidence="7">
    <location>
        <begin position="147"/>
        <end position="168"/>
    </location>
</feature>
<sequence length="204" mass="23263">MFLNISSLSGIICTAWIMRNLSKLSREILAVSFFLVAATCSLTLSCGRASSFSEWIHRLSMPSVIIDYKLPYRSGTATTVLINGFHTAKGNKMAKKQVHGFLKFFSFSFLWSFFQWFYSGGQQCEFINFPTFGLKAWRQTFYFDFSMTYIGAGMICSHLVNLSLLLSLSTGNTKVSPLYLEEYNTRWPYPLLSKMAILNLHRPS</sequence>
<dbReference type="Pfam" id="PF03169">
    <property type="entry name" value="OPT"/>
    <property type="match status" value="1"/>
</dbReference>
<evidence type="ECO:0000256" key="1">
    <source>
        <dbReference type="ARBA" id="ARBA00004141"/>
    </source>
</evidence>
<evidence type="ECO:0000313" key="8">
    <source>
        <dbReference type="EMBL" id="CAI9771873.1"/>
    </source>
</evidence>
<dbReference type="GO" id="GO:0051980">
    <property type="term" value="F:iron-nicotianamine transmembrane transporter activity"/>
    <property type="evidence" value="ECO:0007669"/>
    <property type="project" value="TreeGrafter"/>
</dbReference>
<name>A0AAD1ZMG9_9LAMI</name>
<dbReference type="EMBL" id="OU503047">
    <property type="protein sequence ID" value="CAI9771873.1"/>
    <property type="molecule type" value="Genomic_DNA"/>
</dbReference>
<accession>A0AAD1ZMG9</accession>
<dbReference type="AlphaFoldDB" id="A0AAD1ZMG9"/>
<protein>
    <submittedName>
        <fullName evidence="8">Uncharacterized protein</fullName>
    </submittedName>
</protein>
<evidence type="ECO:0000256" key="3">
    <source>
        <dbReference type="ARBA" id="ARBA00022448"/>
    </source>
</evidence>
<dbReference type="GO" id="GO:0005886">
    <property type="term" value="C:plasma membrane"/>
    <property type="evidence" value="ECO:0007669"/>
    <property type="project" value="TreeGrafter"/>
</dbReference>
<evidence type="ECO:0000256" key="6">
    <source>
        <dbReference type="ARBA" id="ARBA00023136"/>
    </source>
</evidence>